<dbReference type="PANTHER" id="PTHR43142:SF1">
    <property type="entry name" value="CARBOXYLIC ESTER HYDROLASE"/>
    <property type="match status" value="1"/>
</dbReference>
<evidence type="ECO:0000313" key="6">
    <source>
        <dbReference type="Proteomes" id="UP001596101"/>
    </source>
</evidence>
<keyword evidence="2" id="KW-0378">Hydrolase</keyword>
<evidence type="ECO:0000259" key="4">
    <source>
        <dbReference type="Pfam" id="PF00135"/>
    </source>
</evidence>
<dbReference type="Pfam" id="PF00135">
    <property type="entry name" value="COesterase"/>
    <property type="match status" value="1"/>
</dbReference>
<dbReference type="RefSeq" id="WP_379759699.1">
    <property type="nucleotide sequence ID" value="NZ_JBHSMR010000013.1"/>
</dbReference>
<dbReference type="SUPFAM" id="SSF53474">
    <property type="entry name" value="alpha/beta-Hydrolases"/>
    <property type="match status" value="1"/>
</dbReference>
<proteinExistence type="inferred from homology"/>
<evidence type="ECO:0000256" key="3">
    <source>
        <dbReference type="SAM" id="SignalP"/>
    </source>
</evidence>
<evidence type="ECO:0000256" key="2">
    <source>
        <dbReference type="ARBA" id="ARBA00022801"/>
    </source>
</evidence>
<feature type="domain" description="Carboxylesterase type B" evidence="4">
    <location>
        <begin position="47"/>
        <end position="549"/>
    </location>
</feature>
<dbReference type="PROSITE" id="PS51257">
    <property type="entry name" value="PROKAR_LIPOPROTEIN"/>
    <property type="match status" value="1"/>
</dbReference>
<comment type="similarity">
    <text evidence="1">Belongs to the type-B carboxylesterase/lipase family.</text>
</comment>
<keyword evidence="3" id="KW-0732">Signal</keyword>
<dbReference type="InterPro" id="IPR029058">
    <property type="entry name" value="AB_hydrolase_fold"/>
</dbReference>
<dbReference type="InterPro" id="IPR002018">
    <property type="entry name" value="CarbesteraseB"/>
</dbReference>
<feature type="chain" id="PRO_5047421728" evidence="3">
    <location>
        <begin position="26"/>
        <end position="577"/>
    </location>
</feature>
<comment type="caution">
    <text evidence="5">The sequence shown here is derived from an EMBL/GenBank/DDBJ whole genome shotgun (WGS) entry which is preliminary data.</text>
</comment>
<keyword evidence="6" id="KW-1185">Reference proteome</keyword>
<reference evidence="6" key="1">
    <citation type="journal article" date="2019" name="Int. J. Syst. Evol. Microbiol.">
        <title>The Global Catalogue of Microorganisms (GCM) 10K type strain sequencing project: providing services to taxonomists for standard genome sequencing and annotation.</title>
        <authorList>
            <consortium name="The Broad Institute Genomics Platform"/>
            <consortium name="The Broad Institute Genome Sequencing Center for Infectious Disease"/>
            <person name="Wu L."/>
            <person name="Ma J."/>
        </authorList>
    </citation>
    <scope>NUCLEOTIDE SEQUENCE [LARGE SCALE GENOMIC DNA]</scope>
    <source>
        <strain evidence="6">CCUG 43111</strain>
    </source>
</reference>
<dbReference type="Proteomes" id="UP001596101">
    <property type="component" value="Unassembled WGS sequence"/>
</dbReference>
<dbReference type="Gene3D" id="3.40.50.1820">
    <property type="entry name" value="alpha/beta hydrolase"/>
    <property type="match status" value="1"/>
</dbReference>
<organism evidence="5 6">
    <name type="scientific">Massilia suwonensis</name>
    <dbReference type="NCBI Taxonomy" id="648895"/>
    <lineage>
        <taxon>Bacteria</taxon>
        <taxon>Pseudomonadati</taxon>
        <taxon>Pseudomonadota</taxon>
        <taxon>Betaproteobacteria</taxon>
        <taxon>Burkholderiales</taxon>
        <taxon>Oxalobacteraceae</taxon>
        <taxon>Telluria group</taxon>
        <taxon>Massilia</taxon>
    </lineage>
</organism>
<name>A0ABW0MQB0_9BURK</name>
<gene>
    <name evidence="5" type="ORF">ACFPQ5_19635</name>
</gene>
<evidence type="ECO:0000256" key="1">
    <source>
        <dbReference type="ARBA" id="ARBA00005964"/>
    </source>
</evidence>
<sequence>MNKKAPLRPRSLTPLLASSVAVLLAACGGSDKDTAPPSRVAMDVVRTAGGEVRAVDRLGMRSYFAIPFAAPPVGERRWQAPAPAQPWTTTLAATKSAAPCLQTSASPFRLSGDSEDCLYLDVHAPTGLGPFPVMVNLHGGAFNTGGASVYADPSPLVTKGVIVVNVAYRLGAMGFLAHPTLAQDGAAGNYGIMDQQAALKWVQDNIVQFAGDKNNVTVFGESAGGFSVMTHLASPGSKGLFNKAMIQSGNYGNDRQLSAAQMGAVSQSIVDTAINAATAAGVTGINCAPGAVTAACLRSLPEPVIRTYLANAISTALPIMVPSVDGKVLPKSVKATFAAGENIKVPTVNGTNEDEYALYIAINEAGRRAAASNFDPANTSFSLPAAGYAPTIAGLTAGTGIDVNVVIANFYPLSNYGSNPATQPSLAASALATDLGFSCPALRTSQRIAAQGSPVYMYEFRDQTALPTVGVANGKYYLSFPQGAAHSYDLQYLYNLGDLGNEERRALQAAMTRYWSNFAKTGNPNSGGSVPAEWPAFTTTDNRVLGLDVASGGGVKALTTFDAAHQCSSAWSRIVAF</sequence>
<accession>A0ABW0MQB0</accession>
<evidence type="ECO:0000313" key="5">
    <source>
        <dbReference type="EMBL" id="MFC5480419.1"/>
    </source>
</evidence>
<feature type="signal peptide" evidence="3">
    <location>
        <begin position="1"/>
        <end position="25"/>
    </location>
</feature>
<dbReference type="EMBL" id="JBHSMR010000013">
    <property type="protein sequence ID" value="MFC5480419.1"/>
    <property type="molecule type" value="Genomic_DNA"/>
</dbReference>
<protein>
    <submittedName>
        <fullName evidence="5">Carboxylesterase/lipase family protein</fullName>
    </submittedName>
</protein>
<dbReference type="PANTHER" id="PTHR43142">
    <property type="entry name" value="CARBOXYLIC ESTER HYDROLASE"/>
    <property type="match status" value="1"/>
</dbReference>